<dbReference type="PROSITE" id="PS50111">
    <property type="entry name" value="CHEMOTAXIS_TRANSDUC_2"/>
    <property type="match status" value="1"/>
</dbReference>
<dbReference type="Proteomes" id="UP001372714">
    <property type="component" value="Chromosome"/>
</dbReference>
<feature type="domain" description="HAMP" evidence="12">
    <location>
        <begin position="335"/>
        <end position="389"/>
    </location>
</feature>
<evidence type="ECO:0000256" key="8">
    <source>
        <dbReference type="ARBA" id="ARBA00029447"/>
    </source>
</evidence>
<dbReference type="Gene3D" id="1.10.287.950">
    <property type="entry name" value="Methyl-accepting chemotaxis protein"/>
    <property type="match status" value="1"/>
</dbReference>
<dbReference type="SUPFAM" id="SSF58104">
    <property type="entry name" value="Methyl-accepting chemotaxis protein (MCP) signaling domain"/>
    <property type="match status" value="1"/>
</dbReference>
<evidence type="ECO:0000256" key="3">
    <source>
        <dbReference type="ARBA" id="ARBA00022481"/>
    </source>
</evidence>
<evidence type="ECO:0000259" key="11">
    <source>
        <dbReference type="PROSITE" id="PS50111"/>
    </source>
</evidence>
<dbReference type="InterPro" id="IPR003660">
    <property type="entry name" value="HAMP_dom"/>
</dbReference>
<dbReference type="CDD" id="cd06225">
    <property type="entry name" value="HAMP"/>
    <property type="match status" value="1"/>
</dbReference>
<protein>
    <submittedName>
        <fullName evidence="13">Methyl-accepting chemotaxis protein</fullName>
    </submittedName>
</protein>
<keyword evidence="6 10" id="KW-0472">Membrane</keyword>
<evidence type="ECO:0000256" key="9">
    <source>
        <dbReference type="PROSITE-ProRule" id="PRU00284"/>
    </source>
</evidence>
<dbReference type="SMART" id="SM00283">
    <property type="entry name" value="MA"/>
    <property type="match status" value="1"/>
</dbReference>
<evidence type="ECO:0000259" key="12">
    <source>
        <dbReference type="PROSITE" id="PS50885"/>
    </source>
</evidence>
<comment type="subcellular location">
    <subcellularLocation>
        <location evidence="1">Cell membrane</location>
    </subcellularLocation>
</comment>
<proteinExistence type="inferred from homology"/>
<dbReference type="Gene3D" id="3.30.450.20">
    <property type="entry name" value="PAS domain"/>
    <property type="match status" value="1"/>
</dbReference>
<evidence type="ECO:0000256" key="6">
    <source>
        <dbReference type="ARBA" id="ARBA00023136"/>
    </source>
</evidence>
<dbReference type="CDD" id="cd11386">
    <property type="entry name" value="MCP_signal"/>
    <property type="match status" value="1"/>
</dbReference>
<evidence type="ECO:0000313" key="13">
    <source>
        <dbReference type="EMBL" id="WWM68987.1"/>
    </source>
</evidence>
<dbReference type="Pfam" id="PF00015">
    <property type="entry name" value="MCPsignal"/>
    <property type="match status" value="1"/>
</dbReference>
<feature type="domain" description="Methyl-accepting transducer" evidence="11">
    <location>
        <begin position="394"/>
        <end position="630"/>
    </location>
</feature>
<evidence type="ECO:0000313" key="14">
    <source>
        <dbReference type="Proteomes" id="UP001372714"/>
    </source>
</evidence>
<name>A0ABZ2FZH6_9PSED</name>
<accession>A0ABZ2FZH6</accession>
<evidence type="ECO:0000256" key="4">
    <source>
        <dbReference type="ARBA" id="ARBA00022692"/>
    </source>
</evidence>
<keyword evidence="5 10" id="KW-1133">Transmembrane helix</keyword>
<dbReference type="PANTHER" id="PTHR32089:SF55">
    <property type="entry name" value="METHYL ACCEPTING SENSORY TRANSDUCER WITH CACHE_2 SMALL MOLECULE BINDING DOMAIN"/>
    <property type="match status" value="1"/>
</dbReference>
<feature type="transmembrane region" description="Helical" evidence="10">
    <location>
        <begin position="12"/>
        <end position="34"/>
    </location>
</feature>
<evidence type="ECO:0000256" key="2">
    <source>
        <dbReference type="ARBA" id="ARBA00022475"/>
    </source>
</evidence>
<evidence type="ECO:0000256" key="7">
    <source>
        <dbReference type="ARBA" id="ARBA00023224"/>
    </source>
</evidence>
<dbReference type="PROSITE" id="PS50885">
    <property type="entry name" value="HAMP"/>
    <property type="match status" value="1"/>
</dbReference>
<organism evidence="13 14">
    <name type="scientific">Pseudomonas benzopyrenica</name>
    <dbReference type="NCBI Taxonomy" id="2993566"/>
    <lineage>
        <taxon>Bacteria</taxon>
        <taxon>Pseudomonadati</taxon>
        <taxon>Pseudomonadota</taxon>
        <taxon>Gammaproteobacteria</taxon>
        <taxon>Pseudomonadales</taxon>
        <taxon>Pseudomonadaceae</taxon>
        <taxon>Pseudomonas</taxon>
    </lineage>
</organism>
<evidence type="ECO:0000256" key="1">
    <source>
        <dbReference type="ARBA" id="ARBA00004236"/>
    </source>
</evidence>
<keyword evidence="2" id="KW-1003">Cell membrane</keyword>
<dbReference type="Pfam" id="PF22673">
    <property type="entry name" value="MCP-like_PDC_1"/>
    <property type="match status" value="1"/>
</dbReference>
<reference evidence="13 14" key="1">
    <citation type="submission" date="2024-02" db="EMBL/GenBank/DDBJ databases">
        <title>The whole genome sequence of Pseudomonas benzopyrenica MLY92.</title>
        <authorList>
            <person name="Liu Y."/>
        </authorList>
    </citation>
    <scope>NUCLEOTIDE SEQUENCE [LARGE SCALE GENOMIC DNA]</scope>
    <source>
        <strain evidence="13 14">MLY92</strain>
    </source>
</reference>
<evidence type="ECO:0000256" key="10">
    <source>
        <dbReference type="SAM" id="Phobius"/>
    </source>
</evidence>
<dbReference type="Pfam" id="PF00672">
    <property type="entry name" value="HAMP"/>
    <property type="match status" value="1"/>
</dbReference>
<dbReference type="InterPro" id="IPR004089">
    <property type="entry name" value="MCPsignal_dom"/>
</dbReference>
<keyword evidence="3" id="KW-0488">Methylation</keyword>
<keyword evidence="7 9" id="KW-0807">Transducer</keyword>
<gene>
    <name evidence="13" type="ORF">V6W80_05580</name>
</gene>
<comment type="similarity">
    <text evidence="8">Belongs to the methyl-accepting chemotaxis (MCP) protein family.</text>
</comment>
<keyword evidence="4 10" id="KW-0812">Transmembrane</keyword>
<evidence type="ECO:0000256" key="5">
    <source>
        <dbReference type="ARBA" id="ARBA00022989"/>
    </source>
</evidence>
<dbReference type="SMART" id="SM00304">
    <property type="entry name" value="HAMP"/>
    <property type="match status" value="1"/>
</dbReference>
<dbReference type="PANTHER" id="PTHR32089">
    <property type="entry name" value="METHYL-ACCEPTING CHEMOTAXIS PROTEIN MCPB"/>
    <property type="match status" value="1"/>
</dbReference>
<feature type="transmembrane region" description="Helical" evidence="10">
    <location>
        <begin position="315"/>
        <end position="335"/>
    </location>
</feature>
<keyword evidence="14" id="KW-1185">Reference proteome</keyword>
<sequence length="667" mass="71198">MMALTTIRTRYTLIFLGFIGATLAATIIGIRLWVTPDLVAAGESAVLTRVNEVGTRIYRELNQIQAQQRSITQTIPLLDSAAIDRVLPGLVDQYGDAKVFGGGIWPLPNQREQGRDKFSTFYHRDASGKLIVNTHWNSPESLNYWEQPWFQAGLKGPAGQCVWAAAYKDAASAEPRTNCAMAIQRDGKAFGVSTVDLTLGFFNPLVEQLRKELDDTDMMIVEADGKILSNLSELGDSQILNNVSAYAARSPFVAAIQQNLGKLKGEAVVRDTYVDEHGTPHTFFLRPLAGTPWLLATALPTSLIAATNTGILKTLAAIQLPLVLLLVGIMVLALGKLMGRLGLLQRNIESLSAGDADLTRRIPVHGHDEVDAVAGAVNGFIGYLQRLIGEVGDATDRIDTGLKQLHGQAQQNGAILARHASETDQAVTAITEMSATSDSVARSASDTATLTQAANGQAERSRAVVQQASASVLALVDQVEDATLKVQAMQSDAQRINDVLGVIGEIAGQTNLLALNAAIEAARAGEQGRGFAVVADEVRALAGRTQQSTAEINEMLGRLQQGVSSAVAAMEVTKSSCQSTAEKTREVTAGLDEMNGSVVRISDLSTQIAAAAEEQSVVAGEINQNMVAVRHMVDDLVTSGQRTAESTAAVQSSNEQLIAVVRRFRVK</sequence>
<dbReference type="EMBL" id="CP145723">
    <property type="protein sequence ID" value="WWM68987.1"/>
    <property type="molecule type" value="Genomic_DNA"/>
</dbReference>